<dbReference type="PANTHER" id="PTHR43685">
    <property type="entry name" value="GLYCOSYLTRANSFERASE"/>
    <property type="match status" value="1"/>
</dbReference>
<reference evidence="5" key="1">
    <citation type="submission" date="2016-10" db="EMBL/GenBank/DDBJ databases">
        <title>Sequence of Gallionella enrichment culture.</title>
        <authorList>
            <person name="Poehlein A."/>
            <person name="Muehling M."/>
            <person name="Daniel R."/>
        </authorList>
    </citation>
    <scope>NUCLEOTIDE SEQUENCE</scope>
</reference>
<dbReference type="EC" id="2.4.-.-" evidence="5"/>
<dbReference type="SUPFAM" id="SSF48452">
    <property type="entry name" value="TPR-like"/>
    <property type="match status" value="1"/>
</dbReference>
<comment type="caution">
    <text evidence="5">The sequence shown here is derived from an EMBL/GenBank/DDBJ whole genome shotgun (WGS) entry which is preliminary data.</text>
</comment>
<dbReference type="InterPro" id="IPR001173">
    <property type="entry name" value="Glyco_trans_2-like"/>
</dbReference>
<dbReference type="EMBL" id="MLJW01000020">
    <property type="protein sequence ID" value="OIR11450.1"/>
    <property type="molecule type" value="Genomic_DNA"/>
</dbReference>
<accession>A0A1J5SSE5</accession>
<evidence type="ECO:0000256" key="2">
    <source>
        <dbReference type="ARBA" id="ARBA00022676"/>
    </source>
</evidence>
<organism evidence="5">
    <name type="scientific">mine drainage metagenome</name>
    <dbReference type="NCBI Taxonomy" id="410659"/>
    <lineage>
        <taxon>unclassified sequences</taxon>
        <taxon>metagenomes</taxon>
        <taxon>ecological metagenomes</taxon>
    </lineage>
</organism>
<dbReference type="GO" id="GO:0016757">
    <property type="term" value="F:glycosyltransferase activity"/>
    <property type="evidence" value="ECO:0007669"/>
    <property type="project" value="UniProtKB-KW"/>
</dbReference>
<dbReference type="PROSITE" id="PS50005">
    <property type="entry name" value="TPR"/>
    <property type="match status" value="1"/>
</dbReference>
<dbReference type="SUPFAM" id="SSF53448">
    <property type="entry name" value="Nucleotide-diphospho-sugar transferases"/>
    <property type="match status" value="1"/>
</dbReference>
<gene>
    <name evidence="5" type="primary">epsE_14</name>
    <name evidence="5" type="ORF">GALL_69430</name>
</gene>
<evidence type="ECO:0000313" key="5">
    <source>
        <dbReference type="EMBL" id="OIR11450.1"/>
    </source>
</evidence>
<dbReference type="PANTHER" id="PTHR43685:SF5">
    <property type="entry name" value="GLYCOSYLTRANSFERASE EPSE-RELATED"/>
    <property type="match status" value="1"/>
</dbReference>
<dbReference type="Gene3D" id="3.90.550.10">
    <property type="entry name" value="Spore Coat Polysaccharide Biosynthesis Protein SpsA, Chain A"/>
    <property type="match status" value="1"/>
</dbReference>
<dbReference type="AlphaFoldDB" id="A0A1J5SSE5"/>
<feature type="domain" description="Glycosyltransferase 2-like" evidence="4">
    <location>
        <begin position="5"/>
        <end position="167"/>
    </location>
</feature>
<evidence type="ECO:0000256" key="3">
    <source>
        <dbReference type="ARBA" id="ARBA00022679"/>
    </source>
</evidence>
<protein>
    <submittedName>
        <fullName evidence="5">Putative glycosyltransferase EpsE</fullName>
        <ecNumber evidence="5">2.4.-.-</ecNumber>
    </submittedName>
</protein>
<sequence length="518" mass="58874">MPKVSVILSSYNHAKFICESIENTLKQTYADFELIIWDDGSSDNSWELIRRYSDPRIKAFRNEKNIGGVFGVNKAITEVATGEYIAIHHSDDVWELDKLQKQVAVLDANPALGAVFTNTLAIDERSEPLADQSHIYSNIFNQPNRSRQQWLRRFFFYGNALCHPSVLIRKLCYEECGLYLDSLAQLTDFDLWVRLCFKYEIHVLPERLTRYRVRDAEMNASGSRPEVRIRSRSEFHYILKNYLRIGTFDELVAIFPEAEPYRRGEGCVPQFVLAMMAVSEASQPWGKMLGIETLFDLMSDSDVKQRIMELYQFSFRDFTALTGKHDLFHLEAVVELGRHIASRDALIGAQRTQLEEFAQQMQAVGTSCHSSPVQASQNRSERLEDRRAYEQVSRLLETGQIQESKTPLIELADKDSTCWDVYNDLGVQYFNDGDFAKAVPCFEKGMMLEGTAGVTARNYAAMLLATGNIEGALSVWGGILREQPSDAAVLAFVRDVLSNINPIPPSAWEKLVADIRAI</sequence>
<dbReference type="Gene3D" id="1.25.40.10">
    <property type="entry name" value="Tetratricopeptide repeat domain"/>
    <property type="match status" value="1"/>
</dbReference>
<evidence type="ECO:0000256" key="1">
    <source>
        <dbReference type="ARBA" id="ARBA00006739"/>
    </source>
</evidence>
<dbReference type="InterPro" id="IPR019734">
    <property type="entry name" value="TPR_rpt"/>
</dbReference>
<name>A0A1J5SSE5_9ZZZZ</name>
<proteinExistence type="inferred from homology"/>
<dbReference type="InterPro" id="IPR029044">
    <property type="entry name" value="Nucleotide-diphossugar_trans"/>
</dbReference>
<evidence type="ECO:0000259" key="4">
    <source>
        <dbReference type="Pfam" id="PF00535"/>
    </source>
</evidence>
<keyword evidence="2 5" id="KW-0328">Glycosyltransferase</keyword>
<comment type="similarity">
    <text evidence="1">Belongs to the glycosyltransferase 2 family.</text>
</comment>
<keyword evidence="3 5" id="KW-0808">Transferase</keyword>
<dbReference type="Pfam" id="PF00535">
    <property type="entry name" value="Glycos_transf_2"/>
    <property type="match status" value="1"/>
</dbReference>
<dbReference type="InterPro" id="IPR050834">
    <property type="entry name" value="Glycosyltransf_2"/>
</dbReference>
<dbReference type="InterPro" id="IPR011990">
    <property type="entry name" value="TPR-like_helical_dom_sf"/>
</dbReference>